<evidence type="ECO:0000259" key="4">
    <source>
        <dbReference type="Pfam" id="PF13458"/>
    </source>
</evidence>
<keyword evidence="2 3" id="KW-0732">Signal</keyword>
<evidence type="ECO:0000256" key="1">
    <source>
        <dbReference type="ARBA" id="ARBA00010062"/>
    </source>
</evidence>
<dbReference type="SUPFAM" id="SSF53822">
    <property type="entry name" value="Periplasmic binding protein-like I"/>
    <property type="match status" value="1"/>
</dbReference>
<dbReference type="Gene3D" id="3.40.50.2300">
    <property type="match status" value="2"/>
</dbReference>
<proteinExistence type="inferred from homology"/>
<dbReference type="PANTHER" id="PTHR30483:SF6">
    <property type="entry name" value="PERIPLASMIC BINDING PROTEIN OF ABC TRANSPORTER FOR NATURAL AMINO ACIDS"/>
    <property type="match status" value="1"/>
</dbReference>
<gene>
    <name evidence="5" type="ORF">O9570_15910</name>
</gene>
<dbReference type="AlphaFoldDB" id="A0A9W5EUR8"/>
<sequence length="401" mass="42736">MKLNRIAAALCAIGLAGVAHAEAGISDGIVKVGVLTDLSGVYSDLAGNGSVVAARMAAEEMGNKVLGKPVEVVAADHQNKPDVAANLAREWFDQGKVDMIADFPTASTALAVMEIARQKNRVTMPSAGLSTAILGEKCSPLNAQWTTNTYALAAGTARALVKEGKKTWYFITADYTFGHSLEKDATEVIQENGGSVAGVSRHPFPGNDFSSFLLKAQASKADVIALANAGNDTVNAVKQANEFGITKKQIVAPLLTYISDVHSMGLAKAQGMYLTEAFYWDYDDASRAWARKFFEKTKKMPTASQAGVYSATLSYLKAIEAAGTDEAPAVMAKLREMTINDAVIRNGKLRADGALVHDMLLLQVKAPAESKAPWDYYHVKSVLKGDEVFPKPQAACALNKS</sequence>
<dbReference type="InterPro" id="IPR051010">
    <property type="entry name" value="BCAA_transport"/>
</dbReference>
<dbReference type="CDD" id="cd06327">
    <property type="entry name" value="PBP1_SBP-like"/>
    <property type="match status" value="1"/>
</dbReference>
<feature type="chain" id="PRO_5040720573" evidence="3">
    <location>
        <begin position="22"/>
        <end position="401"/>
    </location>
</feature>
<name>A0A9W5EUR8_ALCXX</name>
<comment type="caution">
    <text evidence="5">The sequence shown here is derived from an EMBL/GenBank/DDBJ whole genome shotgun (WGS) entry which is preliminary data.</text>
</comment>
<evidence type="ECO:0000313" key="5">
    <source>
        <dbReference type="EMBL" id="MCZ8402938.1"/>
    </source>
</evidence>
<dbReference type="Pfam" id="PF13458">
    <property type="entry name" value="Peripla_BP_6"/>
    <property type="match status" value="1"/>
</dbReference>
<dbReference type="EMBL" id="JAPZVI010000011">
    <property type="protein sequence ID" value="MCZ8402938.1"/>
    <property type="molecule type" value="Genomic_DNA"/>
</dbReference>
<reference evidence="5" key="1">
    <citation type="submission" date="2022-12" db="EMBL/GenBank/DDBJ databases">
        <authorList>
            <person name="Voronina O.L."/>
            <person name="Kunda M.S."/>
            <person name="Ryzhova N."/>
            <person name="Aksenova E.I."/>
        </authorList>
    </citation>
    <scope>NUCLEOTIDE SEQUENCE</scope>
    <source>
        <strain evidence="5">SCCH136:Ach223948</strain>
    </source>
</reference>
<dbReference type="PANTHER" id="PTHR30483">
    <property type="entry name" value="LEUCINE-SPECIFIC-BINDING PROTEIN"/>
    <property type="match status" value="1"/>
</dbReference>
<evidence type="ECO:0000256" key="2">
    <source>
        <dbReference type="ARBA" id="ARBA00022729"/>
    </source>
</evidence>
<comment type="similarity">
    <text evidence="1">Belongs to the leucine-binding protein family.</text>
</comment>
<evidence type="ECO:0000313" key="6">
    <source>
        <dbReference type="Proteomes" id="UP001141992"/>
    </source>
</evidence>
<protein>
    <submittedName>
        <fullName evidence="5">ABC transporter substrate-binding protein</fullName>
    </submittedName>
</protein>
<dbReference type="RefSeq" id="WP_054441129.1">
    <property type="nucleotide sequence ID" value="NZ_CYTI01000020.1"/>
</dbReference>
<organism evidence="5 6">
    <name type="scientific">Alcaligenes xylosoxydans xylosoxydans</name>
    <name type="common">Achromobacter xylosoxidans</name>
    <dbReference type="NCBI Taxonomy" id="85698"/>
    <lineage>
        <taxon>Bacteria</taxon>
        <taxon>Pseudomonadati</taxon>
        <taxon>Pseudomonadota</taxon>
        <taxon>Betaproteobacteria</taxon>
        <taxon>Burkholderiales</taxon>
        <taxon>Alcaligenaceae</taxon>
        <taxon>Achromobacter</taxon>
    </lineage>
</organism>
<feature type="signal peptide" evidence="3">
    <location>
        <begin position="1"/>
        <end position="21"/>
    </location>
</feature>
<dbReference type="InterPro" id="IPR028082">
    <property type="entry name" value="Peripla_BP_I"/>
</dbReference>
<feature type="domain" description="Leucine-binding protein" evidence="4">
    <location>
        <begin position="30"/>
        <end position="365"/>
    </location>
</feature>
<accession>A0A9W5EUR8</accession>
<dbReference type="Proteomes" id="UP001141992">
    <property type="component" value="Unassembled WGS sequence"/>
</dbReference>
<evidence type="ECO:0000256" key="3">
    <source>
        <dbReference type="SAM" id="SignalP"/>
    </source>
</evidence>
<dbReference type="InterPro" id="IPR028081">
    <property type="entry name" value="Leu-bd"/>
</dbReference>